<dbReference type="InterPro" id="IPR005119">
    <property type="entry name" value="LysR_subst-bd"/>
</dbReference>
<dbReference type="Pfam" id="PF00126">
    <property type="entry name" value="HTH_1"/>
    <property type="match status" value="1"/>
</dbReference>
<dbReference type="Gene3D" id="3.40.190.10">
    <property type="entry name" value="Periplasmic binding protein-like II"/>
    <property type="match status" value="2"/>
</dbReference>
<dbReference type="InterPro" id="IPR036390">
    <property type="entry name" value="WH_DNA-bd_sf"/>
</dbReference>
<dbReference type="PANTHER" id="PTHR30118:SF15">
    <property type="entry name" value="TRANSCRIPTIONAL REGULATORY PROTEIN"/>
    <property type="match status" value="1"/>
</dbReference>
<keyword evidence="8" id="KW-1185">Reference proteome</keyword>
<dbReference type="Proteomes" id="UP001165667">
    <property type="component" value="Unassembled WGS sequence"/>
</dbReference>
<evidence type="ECO:0000256" key="4">
    <source>
        <dbReference type="ARBA" id="ARBA00023125"/>
    </source>
</evidence>
<evidence type="ECO:0000256" key="3">
    <source>
        <dbReference type="ARBA" id="ARBA00023015"/>
    </source>
</evidence>
<dbReference type="PROSITE" id="PS50931">
    <property type="entry name" value="HTH_LYSR"/>
    <property type="match status" value="1"/>
</dbReference>
<evidence type="ECO:0000256" key="2">
    <source>
        <dbReference type="ARBA" id="ARBA00022458"/>
    </source>
</evidence>
<dbReference type="Pfam" id="PF03466">
    <property type="entry name" value="LysR_substrate"/>
    <property type="match status" value="1"/>
</dbReference>
<dbReference type="PANTHER" id="PTHR30118">
    <property type="entry name" value="HTH-TYPE TRANSCRIPTIONAL REGULATOR LEUO-RELATED"/>
    <property type="match status" value="1"/>
</dbReference>
<dbReference type="AlphaFoldDB" id="A0AA41Z0J9"/>
<keyword evidence="2" id="KW-0536">Nodulation</keyword>
<keyword evidence="3" id="KW-0805">Transcription regulation</keyword>
<dbReference type="GO" id="GO:0003700">
    <property type="term" value="F:DNA-binding transcription factor activity"/>
    <property type="evidence" value="ECO:0007669"/>
    <property type="project" value="InterPro"/>
</dbReference>
<dbReference type="SUPFAM" id="SSF53850">
    <property type="entry name" value="Periplasmic binding protein-like II"/>
    <property type="match status" value="1"/>
</dbReference>
<evidence type="ECO:0000313" key="7">
    <source>
        <dbReference type="EMBL" id="MCW6511961.1"/>
    </source>
</evidence>
<feature type="domain" description="HTH lysR-type" evidence="6">
    <location>
        <begin position="9"/>
        <end position="66"/>
    </location>
</feature>
<keyword evidence="4" id="KW-0238">DNA-binding</keyword>
<sequence>MQDVNIAGLDLNLLPALEALLSRRNVTRAAADVGLSQPAMSRALARLRDLLGDALLVRTTNGYVLTARALAIQPQLAAALQPLREMFRPHLFDPGSERRLLRLAASDAQTVLLVPGLMARLARDAPGVDLRVEAYGADLLARLESGALDLAFALSSTPLPPGVHSEIVGEDRLTLVMRQGHPAAHRPWTLADYGTHQHVGIALLGDGQSEIDARLAAAGLSRRIAMVTPHFMAALAAVAATDMVTTISAALARRFAGLFDLVLHAPPFDNVELHSTLVFSRLRAADPFSMWVRGVIRDVARTVEPSGTAPL</sequence>
<name>A0AA41Z0J9_9HYPH</name>
<reference evidence="7" key="1">
    <citation type="submission" date="2022-05" db="EMBL/GenBank/DDBJ databases">
        <authorList>
            <person name="Pankratov T."/>
        </authorList>
    </citation>
    <scope>NUCLEOTIDE SEQUENCE</scope>
    <source>
        <strain evidence="7">BP6-180914</strain>
    </source>
</reference>
<dbReference type="InterPro" id="IPR036388">
    <property type="entry name" value="WH-like_DNA-bd_sf"/>
</dbReference>
<comment type="caution">
    <text evidence="7">The sequence shown here is derived from an EMBL/GenBank/DDBJ whole genome shotgun (WGS) entry which is preliminary data.</text>
</comment>
<dbReference type="RefSeq" id="WP_282588340.1">
    <property type="nucleotide sequence ID" value="NZ_JAMOIM010000037.1"/>
</dbReference>
<dbReference type="SUPFAM" id="SSF46785">
    <property type="entry name" value="Winged helix' DNA-binding domain"/>
    <property type="match status" value="1"/>
</dbReference>
<dbReference type="InterPro" id="IPR050389">
    <property type="entry name" value="LysR-type_TF"/>
</dbReference>
<comment type="similarity">
    <text evidence="1">Belongs to the LysR transcriptional regulatory family.</text>
</comment>
<evidence type="ECO:0000313" key="8">
    <source>
        <dbReference type="Proteomes" id="UP001165667"/>
    </source>
</evidence>
<accession>A0AA41Z0J9</accession>
<dbReference type="CDD" id="cd08417">
    <property type="entry name" value="PBP2_Nitroaromatics_like"/>
    <property type="match status" value="1"/>
</dbReference>
<organism evidence="7 8">
    <name type="scientific">Lichenifustis flavocetrariae</name>
    <dbReference type="NCBI Taxonomy" id="2949735"/>
    <lineage>
        <taxon>Bacteria</taxon>
        <taxon>Pseudomonadati</taxon>
        <taxon>Pseudomonadota</taxon>
        <taxon>Alphaproteobacteria</taxon>
        <taxon>Hyphomicrobiales</taxon>
        <taxon>Lichenihabitantaceae</taxon>
        <taxon>Lichenifustis</taxon>
    </lineage>
</organism>
<dbReference type="EMBL" id="JAMOIM010000037">
    <property type="protein sequence ID" value="MCW6511961.1"/>
    <property type="molecule type" value="Genomic_DNA"/>
</dbReference>
<dbReference type="PRINTS" id="PR00039">
    <property type="entry name" value="HTHLYSR"/>
</dbReference>
<protein>
    <submittedName>
        <fullName evidence="7">LysR family transcriptional regulator</fullName>
    </submittedName>
</protein>
<keyword evidence="5" id="KW-0804">Transcription</keyword>
<evidence type="ECO:0000256" key="1">
    <source>
        <dbReference type="ARBA" id="ARBA00009437"/>
    </source>
</evidence>
<evidence type="ECO:0000259" key="6">
    <source>
        <dbReference type="PROSITE" id="PS50931"/>
    </source>
</evidence>
<dbReference type="InterPro" id="IPR037402">
    <property type="entry name" value="YidZ_PBP2"/>
</dbReference>
<dbReference type="Gene3D" id="1.10.10.10">
    <property type="entry name" value="Winged helix-like DNA-binding domain superfamily/Winged helix DNA-binding domain"/>
    <property type="match status" value="1"/>
</dbReference>
<gene>
    <name evidence="7" type="ORF">M8523_28825</name>
</gene>
<dbReference type="InterPro" id="IPR000847">
    <property type="entry name" value="LysR_HTH_N"/>
</dbReference>
<dbReference type="GO" id="GO:0003677">
    <property type="term" value="F:DNA binding"/>
    <property type="evidence" value="ECO:0007669"/>
    <property type="project" value="UniProtKB-KW"/>
</dbReference>
<evidence type="ECO:0000256" key="5">
    <source>
        <dbReference type="ARBA" id="ARBA00023163"/>
    </source>
</evidence>
<proteinExistence type="inferred from homology"/>